<dbReference type="RefSeq" id="WP_283346487.1">
    <property type="nucleotide sequence ID" value="NZ_JASHIF010000026.1"/>
</dbReference>
<evidence type="ECO:0000313" key="3">
    <source>
        <dbReference type="EMBL" id="MDI9862214.1"/>
    </source>
</evidence>
<evidence type="ECO:0000259" key="2">
    <source>
        <dbReference type="Pfam" id="PF19573"/>
    </source>
</evidence>
<dbReference type="EMBL" id="JASHIF010000026">
    <property type="protein sequence ID" value="MDI9862214.1"/>
    <property type="molecule type" value="Genomic_DNA"/>
</dbReference>
<evidence type="ECO:0000313" key="4">
    <source>
        <dbReference type="Proteomes" id="UP001236507"/>
    </source>
</evidence>
<organism evidence="3 4">
    <name type="scientific">Flectobacillus roseus</name>
    <dbReference type="NCBI Taxonomy" id="502259"/>
    <lineage>
        <taxon>Bacteria</taxon>
        <taxon>Pseudomonadati</taxon>
        <taxon>Bacteroidota</taxon>
        <taxon>Cytophagia</taxon>
        <taxon>Cytophagales</taxon>
        <taxon>Flectobacillaceae</taxon>
        <taxon>Flectobacillus</taxon>
    </lineage>
</organism>
<feature type="signal peptide" evidence="1">
    <location>
        <begin position="1"/>
        <end position="26"/>
    </location>
</feature>
<dbReference type="Proteomes" id="UP001236507">
    <property type="component" value="Unassembled WGS sequence"/>
</dbReference>
<gene>
    <name evidence="3" type="ORF">QM524_23525</name>
</gene>
<proteinExistence type="predicted"/>
<feature type="domain" description="DUF6089" evidence="2">
    <location>
        <begin position="19"/>
        <end position="156"/>
    </location>
</feature>
<comment type="caution">
    <text evidence="3">The sequence shown here is derived from an EMBL/GenBank/DDBJ whole genome shotgun (WGS) entry which is preliminary data.</text>
</comment>
<feature type="chain" id="PRO_5045133231" evidence="1">
    <location>
        <begin position="27"/>
        <end position="330"/>
    </location>
</feature>
<sequence>MLRRIVINFRAVAAAIMVLFFMSAKAQNSYKVPHNTLSFALGSSSYYGDLSSYSRPIQSTLNEIRWNVGGYYTHSFGGHWSARLGLRYVRIAGNDIHMLNTNDKSDRYIRNLHFRNDIKELSVAGIYDFNKAAIYYSKRNAFSPYLVGGINFLLHNPVAKTPSGDWVSLRPLGTEGQGLAGYDSPYKAWAGAITGGAGIKIKLNEKFDLGLEALFQYSLTDYLDDVNGKYANPNDLIANGSLSVTMANRSTELVDAYSGKSRIDGVRSFVAQYEPIYGADLSLNPFTSRTLLNFGSPGSVRGTSKLKDSYMTLSVHLIYHLPNAVRCPSY</sequence>
<accession>A0ABT6YF49</accession>
<keyword evidence="1" id="KW-0732">Signal</keyword>
<protein>
    <submittedName>
        <fullName evidence="3">DUF6089 family protein</fullName>
    </submittedName>
</protein>
<keyword evidence="4" id="KW-1185">Reference proteome</keyword>
<evidence type="ECO:0000256" key="1">
    <source>
        <dbReference type="SAM" id="SignalP"/>
    </source>
</evidence>
<name>A0ABT6YF49_9BACT</name>
<dbReference type="InterPro" id="IPR045743">
    <property type="entry name" value="DUF6089"/>
</dbReference>
<dbReference type="Gene3D" id="2.40.160.20">
    <property type="match status" value="1"/>
</dbReference>
<reference evidence="3 4" key="1">
    <citation type="submission" date="2023-05" db="EMBL/GenBank/DDBJ databases">
        <title>Novel species of genus Flectobacillus isolated from stream in China.</title>
        <authorList>
            <person name="Lu H."/>
        </authorList>
    </citation>
    <scope>NUCLEOTIDE SEQUENCE [LARGE SCALE GENOMIC DNA]</scope>
    <source>
        <strain evidence="3 4">KCTC 42575</strain>
    </source>
</reference>
<dbReference type="Pfam" id="PF19573">
    <property type="entry name" value="DUF6089"/>
    <property type="match status" value="1"/>
</dbReference>